<dbReference type="EMBL" id="JAPKNB010000002">
    <property type="protein sequence ID" value="MCX5564280.1"/>
    <property type="molecule type" value="Genomic_DNA"/>
</dbReference>
<dbReference type="PANTHER" id="PTHR32308:SF0">
    <property type="entry name" value="HPCH_HPAI ALDOLASE_CITRATE LYASE DOMAIN-CONTAINING PROTEIN"/>
    <property type="match status" value="1"/>
</dbReference>
<feature type="domain" description="HpcH/HpaI aldolase/citrate lyase" evidence="6">
    <location>
        <begin position="3"/>
        <end position="229"/>
    </location>
</feature>
<keyword evidence="3 5" id="KW-0460">Magnesium</keyword>
<gene>
    <name evidence="7" type="ORF">OSH02_02825</name>
</gene>
<keyword evidence="7" id="KW-0456">Lyase</keyword>
<organism evidence="7 8">
    <name type="scientific">Alcaligenes phenolicus</name>
    <dbReference type="NCBI Taxonomy" id="232846"/>
    <lineage>
        <taxon>Bacteria</taxon>
        <taxon>Pseudomonadati</taxon>
        <taxon>Pseudomonadota</taxon>
        <taxon>Betaproteobacteria</taxon>
        <taxon>Burkholderiales</taxon>
        <taxon>Alcaligenaceae</taxon>
        <taxon>Alcaligenes</taxon>
    </lineage>
</organism>
<dbReference type="Pfam" id="PF03328">
    <property type="entry name" value="HpcH_HpaI"/>
    <property type="match status" value="1"/>
</dbReference>
<feature type="binding site" evidence="5">
    <location>
        <position position="129"/>
    </location>
    <ligand>
        <name>Mg(2+)</name>
        <dbReference type="ChEBI" id="CHEBI:18420"/>
    </ligand>
</feature>
<dbReference type="PIRSF" id="PIRSF015582">
    <property type="entry name" value="Cit_lyase_B"/>
    <property type="match status" value="1"/>
</dbReference>
<name>A0AAW5VKA7_9BURK</name>
<feature type="binding site" evidence="5">
    <location>
        <position position="156"/>
    </location>
    <ligand>
        <name>Mg(2+)</name>
        <dbReference type="ChEBI" id="CHEBI:18420"/>
    </ligand>
</feature>
<dbReference type="InterPro" id="IPR040442">
    <property type="entry name" value="Pyrv_kinase-like_dom_sf"/>
</dbReference>
<evidence type="ECO:0000256" key="5">
    <source>
        <dbReference type="PIRSR" id="PIRSR015582-2"/>
    </source>
</evidence>
<dbReference type="AlphaFoldDB" id="A0AAW5VKA7"/>
<accession>A0AAW5VKA7</accession>
<dbReference type="Gene3D" id="3.20.20.60">
    <property type="entry name" value="Phosphoenolpyruvate-binding domains"/>
    <property type="match status" value="1"/>
</dbReference>
<evidence type="ECO:0000256" key="1">
    <source>
        <dbReference type="ARBA" id="ARBA00001946"/>
    </source>
</evidence>
<dbReference type="PANTHER" id="PTHR32308">
    <property type="entry name" value="LYASE BETA SUBUNIT, PUTATIVE (AFU_ORTHOLOGUE AFUA_4G13030)-RELATED"/>
    <property type="match status" value="1"/>
</dbReference>
<feature type="binding site" evidence="4">
    <location>
        <position position="65"/>
    </location>
    <ligand>
        <name>substrate</name>
    </ligand>
</feature>
<evidence type="ECO:0000256" key="3">
    <source>
        <dbReference type="ARBA" id="ARBA00022842"/>
    </source>
</evidence>
<dbReference type="GO" id="GO:0006107">
    <property type="term" value="P:oxaloacetate metabolic process"/>
    <property type="evidence" value="ECO:0007669"/>
    <property type="project" value="TreeGrafter"/>
</dbReference>
<protein>
    <submittedName>
        <fullName evidence="7">CoA ester lyase</fullName>
    </submittedName>
</protein>
<dbReference type="Proteomes" id="UP001208074">
    <property type="component" value="Unassembled WGS sequence"/>
</dbReference>
<dbReference type="GO" id="GO:0016829">
    <property type="term" value="F:lyase activity"/>
    <property type="evidence" value="ECO:0007669"/>
    <property type="project" value="UniProtKB-KW"/>
</dbReference>
<dbReference type="GO" id="GO:0000287">
    <property type="term" value="F:magnesium ion binding"/>
    <property type="evidence" value="ECO:0007669"/>
    <property type="project" value="TreeGrafter"/>
</dbReference>
<dbReference type="RefSeq" id="WP_035274517.1">
    <property type="nucleotide sequence ID" value="NZ_JAPKNB010000002.1"/>
</dbReference>
<reference evidence="7" key="1">
    <citation type="submission" date="2022-11" db="EMBL/GenBank/DDBJ databases">
        <title>Biodiversity and phylogenetic relationships of bacteria.</title>
        <authorList>
            <person name="Machado R.A.R."/>
            <person name="Bhat A."/>
            <person name="Loulou A."/>
            <person name="Kallel S."/>
        </authorList>
    </citation>
    <scope>NUCLEOTIDE SEQUENCE</scope>
    <source>
        <strain evidence="7">DSM 16503</strain>
    </source>
</reference>
<proteinExistence type="predicted"/>
<evidence type="ECO:0000313" key="7">
    <source>
        <dbReference type="EMBL" id="MCX5564280.1"/>
    </source>
</evidence>
<evidence type="ECO:0000259" key="6">
    <source>
        <dbReference type="Pfam" id="PF03328"/>
    </source>
</evidence>
<sequence>MIRSWLFVPGDSDRKLTRSIESGADAVIVDWEDAVAGDRKATARSMLPSFLADCDTRNRPPIYVRINPIGSTDFELDLEALPADLIQGVVVPKLQGPGDVLTVSRRLDQIEAQPRHAAEALRIVGIATETAPAVLALTEFRAALPRLHGLLWGAEDLAADLGVFSNRDSGGRYRPVFHLARDLLLLAAGAANCTPIDAVYVNYRDTEGLTAECRKARAMGFAGKAAIHPDQIPVIHDCFKPTEEERQWASRIVAAMEGQAGVAGLDGQMIDAPHVKLAQKILRST</sequence>
<feature type="binding site" evidence="4">
    <location>
        <position position="129"/>
    </location>
    <ligand>
        <name>substrate</name>
    </ligand>
</feature>
<dbReference type="InterPro" id="IPR011206">
    <property type="entry name" value="Citrate_lyase_beta/mcl1/mcl2"/>
</dbReference>
<comment type="cofactor">
    <cofactor evidence="1">
        <name>Mg(2+)</name>
        <dbReference type="ChEBI" id="CHEBI:18420"/>
    </cofactor>
</comment>
<dbReference type="InterPro" id="IPR015813">
    <property type="entry name" value="Pyrv/PenolPyrv_kinase-like_dom"/>
</dbReference>
<evidence type="ECO:0000313" key="8">
    <source>
        <dbReference type="Proteomes" id="UP001208074"/>
    </source>
</evidence>
<keyword evidence="2 5" id="KW-0479">Metal-binding</keyword>
<dbReference type="InterPro" id="IPR005000">
    <property type="entry name" value="Aldolase/citrate-lyase_domain"/>
</dbReference>
<evidence type="ECO:0000256" key="2">
    <source>
        <dbReference type="ARBA" id="ARBA00022723"/>
    </source>
</evidence>
<comment type="caution">
    <text evidence="7">The sequence shown here is derived from an EMBL/GenBank/DDBJ whole genome shotgun (WGS) entry which is preliminary data.</text>
</comment>
<evidence type="ECO:0000256" key="4">
    <source>
        <dbReference type="PIRSR" id="PIRSR015582-1"/>
    </source>
</evidence>
<dbReference type="SUPFAM" id="SSF51621">
    <property type="entry name" value="Phosphoenolpyruvate/pyruvate domain"/>
    <property type="match status" value="1"/>
</dbReference>